<accession>A0A7T0KDI6</accession>
<dbReference type="InterPro" id="IPR003439">
    <property type="entry name" value="ABC_transporter-like_ATP-bd"/>
</dbReference>
<keyword evidence="9" id="KW-1185">Reference proteome</keyword>
<evidence type="ECO:0000256" key="4">
    <source>
        <dbReference type="ARBA" id="ARBA00022741"/>
    </source>
</evidence>
<evidence type="ECO:0000313" key="9">
    <source>
        <dbReference type="Proteomes" id="UP000594681"/>
    </source>
</evidence>
<organism evidence="8 9">
    <name type="scientific">Corynebacterium lizhenjunii</name>
    <dbReference type="NCBI Taxonomy" id="2709394"/>
    <lineage>
        <taxon>Bacteria</taxon>
        <taxon>Bacillati</taxon>
        <taxon>Actinomycetota</taxon>
        <taxon>Actinomycetes</taxon>
        <taxon>Mycobacteriales</taxon>
        <taxon>Corynebacteriaceae</taxon>
        <taxon>Corynebacterium</taxon>
    </lineage>
</organism>
<keyword evidence="3" id="KW-0813">Transport</keyword>
<dbReference type="PANTHER" id="PTHR42711">
    <property type="entry name" value="ABC TRANSPORTER ATP-BINDING PROTEIN"/>
    <property type="match status" value="1"/>
</dbReference>
<keyword evidence="4" id="KW-0547">Nucleotide-binding</keyword>
<evidence type="ECO:0000256" key="3">
    <source>
        <dbReference type="ARBA" id="ARBA00022448"/>
    </source>
</evidence>
<dbReference type="Gene3D" id="3.40.50.300">
    <property type="entry name" value="P-loop containing nucleotide triphosphate hydrolases"/>
    <property type="match status" value="1"/>
</dbReference>
<name>A0A7T0KDI6_9CORY</name>
<dbReference type="GO" id="GO:0016887">
    <property type="term" value="F:ATP hydrolysis activity"/>
    <property type="evidence" value="ECO:0007669"/>
    <property type="project" value="InterPro"/>
</dbReference>
<keyword evidence="5 8" id="KW-0067">ATP-binding</keyword>
<proteinExistence type="inferred from homology"/>
<dbReference type="PROSITE" id="PS50893">
    <property type="entry name" value="ABC_TRANSPORTER_2"/>
    <property type="match status" value="1"/>
</dbReference>
<evidence type="ECO:0000256" key="1">
    <source>
        <dbReference type="ARBA" id="ARBA00004202"/>
    </source>
</evidence>
<comment type="subcellular location">
    <subcellularLocation>
        <location evidence="1">Cell membrane</location>
        <topology evidence="1">Peripheral membrane protein</topology>
    </subcellularLocation>
</comment>
<dbReference type="GO" id="GO:0005524">
    <property type="term" value="F:ATP binding"/>
    <property type="evidence" value="ECO:0007669"/>
    <property type="project" value="UniProtKB-KW"/>
</dbReference>
<evidence type="ECO:0000256" key="2">
    <source>
        <dbReference type="ARBA" id="ARBA00005417"/>
    </source>
</evidence>
<evidence type="ECO:0000313" key="8">
    <source>
        <dbReference type="EMBL" id="QPK78800.1"/>
    </source>
</evidence>
<dbReference type="Proteomes" id="UP000594681">
    <property type="component" value="Chromosome"/>
</dbReference>
<dbReference type="RefSeq" id="WP_165009680.1">
    <property type="nucleotide sequence ID" value="NZ_CP064954.1"/>
</dbReference>
<dbReference type="InterPro" id="IPR017871">
    <property type="entry name" value="ABC_transporter-like_CS"/>
</dbReference>
<dbReference type="InterPro" id="IPR003593">
    <property type="entry name" value="AAA+_ATPase"/>
</dbReference>
<dbReference type="PROSITE" id="PS00211">
    <property type="entry name" value="ABC_TRANSPORTER_1"/>
    <property type="match status" value="1"/>
</dbReference>
<comment type="similarity">
    <text evidence="2">Belongs to the ABC transporter superfamily.</text>
</comment>
<dbReference type="GO" id="GO:0046677">
    <property type="term" value="P:response to antibiotic"/>
    <property type="evidence" value="ECO:0007669"/>
    <property type="project" value="UniProtKB-KW"/>
</dbReference>
<dbReference type="GO" id="GO:0005886">
    <property type="term" value="C:plasma membrane"/>
    <property type="evidence" value="ECO:0007669"/>
    <property type="project" value="UniProtKB-SubCell"/>
</dbReference>
<dbReference type="SMART" id="SM00382">
    <property type="entry name" value="AAA"/>
    <property type="match status" value="1"/>
</dbReference>
<dbReference type="PANTHER" id="PTHR42711:SF5">
    <property type="entry name" value="ABC TRANSPORTER ATP-BINDING PROTEIN NATA"/>
    <property type="match status" value="1"/>
</dbReference>
<dbReference type="AlphaFoldDB" id="A0A7T0KDI6"/>
<dbReference type="KEGG" id="cliz:G7Y31_09695"/>
<evidence type="ECO:0000256" key="6">
    <source>
        <dbReference type="ARBA" id="ARBA00023251"/>
    </source>
</evidence>
<keyword evidence="6" id="KW-0046">Antibiotic resistance</keyword>
<dbReference type="Pfam" id="PF00005">
    <property type="entry name" value="ABC_tran"/>
    <property type="match status" value="1"/>
</dbReference>
<dbReference type="SUPFAM" id="SSF52540">
    <property type="entry name" value="P-loop containing nucleoside triphosphate hydrolases"/>
    <property type="match status" value="1"/>
</dbReference>
<reference evidence="8 9" key="1">
    <citation type="submission" date="2020-11" db="EMBL/GenBank/DDBJ databases">
        <title>Corynebacterium sp. ZJ-599.</title>
        <authorList>
            <person name="Zhou J."/>
        </authorList>
    </citation>
    <scope>NUCLEOTIDE SEQUENCE [LARGE SCALE GENOMIC DNA]</scope>
    <source>
        <strain evidence="8 9">ZJ-599</strain>
    </source>
</reference>
<dbReference type="InterPro" id="IPR050763">
    <property type="entry name" value="ABC_transporter_ATP-binding"/>
</dbReference>
<dbReference type="EMBL" id="CP064954">
    <property type="protein sequence ID" value="QPK78800.1"/>
    <property type="molecule type" value="Genomic_DNA"/>
</dbReference>
<sequence length="265" mass="28297">MISVENVRHSYGKGGRTVEALKGVSTSFGAGTTALLGPNGSGKSTLMNIIGTTIVPTEGRLFLNGVLVGRSSLEEYRSQLGVVPQHIDLPKRMRVCDVLSYLCWVHGVPKASAASVIDSVLERLELADKRGSRVGDLSGGQLRRVGFACAMVHQPSVLLLDEPTVGLDPEVRLEIRHLIARLATNATVVLSTHLLEDVSFLNPAVVMINAGEKVFEGSFEQFVAALPAGGDVRESSVEQAYQQMLRGGAASHQGPLAGESWSEQR</sequence>
<protein>
    <submittedName>
        <fullName evidence="8">ATP-binding cassette domain-containing protein</fullName>
    </submittedName>
</protein>
<feature type="domain" description="ABC transporter" evidence="7">
    <location>
        <begin position="2"/>
        <end position="235"/>
    </location>
</feature>
<evidence type="ECO:0000256" key="5">
    <source>
        <dbReference type="ARBA" id="ARBA00022840"/>
    </source>
</evidence>
<evidence type="ECO:0000259" key="7">
    <source>
        <dbReference type="PROSITE" id="PS50893"/>
    </source>
</evidence>
<gene>
    <name evidence="8" type="ORF">G7Y31_09695</name>
</gene>
<dbReference type="InterPro" id="IPR027417">
    <property type="entry name" value="P-loop_NTPase"/>
</dbReference>